<dbReference type="InterPro" id="IPR049163">
    <property type="entry name" value="Pif1-like_2B_dom"/>
</dbReference>
<accession>A0AAV0QYR6</accession>
<proteinExistence type="predicted"/>
<dbReference type="CDD" id="cd18809">
    <property type="entry name" value="SF1_C_RecD"/>
    <property type="match status" value="1"/>
</dbReference>
<dbReference type="SUPFAM" id="SSF52540">
    <property type="entry name" value="P-loop containing nucleoside triphosphate hydrolases"/>
    <property type="match status" value="1"/>
</dbReference>
<organism evidence="2 3">
    <name type="scientific">Linum tenue</name>
    <dbReference type="NCBI Taxonomy" id="586396"/>
    <lineage>
        <taxon>Eukaryota</taxon>
        <taxon>Viridiplantae</taxon>
        <taxon>Streptophyta</taxon>
        <taxon>Embryophyta</taxon>
        <taxon>Tracheophyta</taxon>
        <taxon>Spermatophyta</taxon>
        <taxon>Magnoliopsida</taxon>
        <taxon>eudicotyledons</taxon>
        <taxon>Gunneridae</taxon>
        <taxon>Pentapetalae</taxon>
        <taxon>rosids</taxon>
        <taxon>fabids</taxon>
        <taxon>Malpighiales</taxon>
        <taxon>Linaceae</taxon>
        <taxon>Linum</taxon>
    </lineage>
</organism>
<dbReference type="Pfam" id="PF21530">
    <property type="entry name" value="Pif1_2B_dom"/>
    <property type="match status" value="1"/>
</dbReference>
<sequence>MVICGENYHRIGSLLPIDGERPKFAQLYIFEPDSEIDNRLSNFASRESVLLPELLTSLLRMLDQTNELVKTFRRIRQELQQSSTINVRLQIFGMESRNRQYDLPTSSDIAALIPGDFVADRNDRDIIVDHQNEGLKLISSLNPKFEALHFPLLFPYGEDEYHPLIPYRSNQTLLQTGFKYLPCFFIAPTQEPVKSISADIYDSFGTHYRNTKYLTNRAVVTPTNAKVNEINEFMLDQLAGISRSYFSSDSMQVDGDVPESFTETYPTEFLNTLAFNGVPDHEISLKIHALVMLLRNLSPPNGLCNGTRIMITFLGEDIIKGTIMGGTYDTKLVVIPRIVLNIEDKKWPFILKRRQFPVRLCYGMTINKSEGQTLEKVGVYLPDHVFSHGQLYVAVSRVKSADGLRILITDTDDVPNDYTRNIVYTEALEDVSIDKEQPNNNL</sequence>
<evidence type="ECO:0000259" key="1">
    <source>
        <dbReference type="Pfam" id="PF21530"/>
    </source>
</evidence>
<name>A0AAV0QYR6_9ROSI</name>
<reference evidence="2" key="1">
    <citation type="submission" date="2022-08" db="EMBL/GenBank/DDBJ databases">
        <authorList>
            <person name="Gutierrez-Valencia J."/>
        </authorList>
    </citation>
    <scope>NUCLEOTIDE SEQUENCE</scope>
</reference>
<evidence type="ECO:0000313" key="3">
    <source>
        <dbReference type="Proteomes" id="UP001154282"/>
    </source>
</evidence>
<dbReference type="PANTHER" id="PTHR23274:SF51">
    <property type="entry name" value="OS03G0423850 PROTEIN"/>
    <property type="match status" value="1"/>
</dbReference>
<dbReference type="Proteomes" id="UP001154282">
    <property type="component" value="Unassembled WGS sequence"/>
</dbReference>
<dbReference type="PANTHER" id="PTHR23274">
    <property type="entry name" value="DNA HELICASE-RELATED"/>
    <property type="match status" value="1"/>
</dbReference>
<dbReference type="FunFam" id="3.40.50.300:FF:002884">
    <property type="entry name" value="ATP-dependent DNA helicase"/>
    <property type="match status" value="1"/>
</dbReference>
<feature type="domain" description="DNA helicase Pif1-like 2B" evidence="1">
    <location>
        <begin position="268"/>
        <end position="313"/>
    </location>
</feature>
<dbReference type="EMBL" id="CAMGYJ010000010">
    <property type="protein sequence ID" value="CAI0550051.1"/>
    <property type="molecule type" value="Genomic_DNA"/>
</dbReference>
<comment type="caution">
    <text evidence="2">The sequence shown here is derived from an EMBL/GenBank/DDBJ whole genome shotgun (WGS) entry which is preliminary data.</text>
</comment>
<evidence type="ECO:0000313" key="2">
    <source>
        <dbReference type="EMBL" id="CAI0550051.1"/>
    </source>
</evidence>
<dbReference type="GO" id="GO:0006260">
    <property type="term" value="P:DNA replication"/>
    <property type="evidence" value="ECO:0007669"/>
    <property type="project" value="TreeGrafter"/>
</dbReference>
<dbReference type="GO" id="GO:0005657">
    <property type="term" value="C:replication fork"/>
    <property type="evidence" value="ECO:0007669"/>
    <property type="project" value="TreeGrafter"/>
</dbReference>
<dbReference type="InterPro" id="IPR027417">
    <property type="entry name" value="P-loop_NTPase"/>
</dbReference>
<keyword evidence="3" id="KW-1185">Reference proteome</keyword>
<protein>
    <recommendedName>
        <fullName evidence="1">DNA helicase Pif1-like 2B domain-containing protein</fullName>
    </recommendedName>
</protein>
<gene>
    <name evidence="2" type="ORF">LITE_LOCUS45401</name>
</gene>
<dbReference type="AlphaFoldDB" id="A0AAV0QYR6"/>